<gene>
    <name evidence="3" type="ORF">F6X51_14680</name>
</gene>
<evidence type="ECO:0000259" key="2">
    <source>
        <dbReference type="Pfam" id="PF07811"/>
    </source>
</evidence>
<accession>A0A6N6MRG7</accession>
<name>A0A6N6MRG7_9HYPH</name>
<keyword evidence="1" id="KW-0812">Transmembrane</keyword>
<keyword evidence="1" id="KW-0472">Membrane</keyword>
<dbReference type="AlphaFoldDB" id="A0A6N6MRG7"/>
<feature type="domain" description="TadE-like" evidence="2">
    <location>
        <begin position="31"/>
        <end position="65"/>
    </location>
</feature>
<proteinExistence type="predicted"/>
<dbReference type="InterPro" id="IPR012495">
    <property type="entry name" value="TadE-like_dom"/>
</dbReference>
<dbReference type="Pfam" id="PF07811">
    <property type="entry name" value="TadE"/>
    <property type="match status" value="1"/>
</dbReference>
<dbReference type="RefSeq" id="WP_150964417.1">
    <property type="nucleotide sequence ID" value="NZ_VZZJ01000011.1"/>
</dbReference>
<protein>
    <submittedName>
        <fullName evidence="3">Pilus assembly protein</fullName>
    </submittedName>
</protein>
<dbReference type="EMBL" id="VZZJ01000011">
    <property type="protein sequence ID" value="KAB1072842.1"/>
    <property type="molecule type" value="Genomic_DNA"/>
</dbReference>
<dbReference type="Proteomes" id="UP000441523">
    <property type="component" value="Unassembled WGS sequence"/>
</dbReference>
<evidence type="ECO:0000256" key="1">
    <source>
        <dbReference type="SAM" id="Phobius"/>
    </source>
</evidence>
<feature type="transmembrane region" description="Helical" evidence="1">
    <location>
        <begin position="40"/>
        <end position="59"/>
    </location>
</feature>
<sequence>MTARSDPPGPGRPGLPARGPRLVRFGTCARGAAAVEFALLAWPMVGLVLGILQFVMIQYTQVLLNDRLHVSAAIPEAELLAGDQAGYKTRLCERIVVVVMATCQASLLVELAPLSATPTAETAVAGTTFAPGSKNDVMLLRASLPVTVFVPFIPRVAARSSVVFRRT</sequence>
<comment type="caution">
    <text evidence="3">The sequence shown here is derived from an EMBL/GenBank/DDBJ whole genome shotgun (WGS) entry which is preliminary data.</text>
</comment>
<reference evidence="3 4" key="1">
    <citation type="submission" date="2019-09" db="EMBL/GenBank/DDBJ databases">
        <title>YIM 132548 draft genome.</title>
        <authorList>
            <person name="Jiang L."/>
        </authorList>
    </citation>
    <scope>NUCLEOTIDE SEQUENCE [LARGE SCALE GENOMIC DNA]</scope>
    <source>
        <strain evidence="3 4">YIM 132548</strain>
    </source>
</reference>
<keyword evidence="4" id="KW-1185">Reference proteome</keyword>
<evidence type="ECO:0000313" key="3">
    <source>
        <dbReference type="EMBL" id="KAB1072842.1"/>
    </source>
</evidence>
<organism evidence="3 4">
    <name type="scientific">Methylobacterium planeticum</name>
    <dbReference type="NCBI Taxonomy" id="2615211"/>
    <lineage>
        <taxon>Bacteria</taxon>
        <taxon>Pseudomonadati</taxon>
        <taxon>Pseudomonadota</taxon>
        <taxon>Alphaproteobacteria</taxon>
        <taxon>Hyphomicrobiales</taxon>
        <taxon>Methylobacteriaceae</taxon>
        <taxon>Methylobacterium</taxon>
    </lineage>
</organism>
<evidence type="ECO:0000313" key="4">
    <source>
        <dbReference type="Proteomes" id="UP000441523"/>
    </source>
</evidence>
<keyword evidence="1" id="KW-1133">Transmembrane helix</keyword>